<comment type="caution">
    <text evidence="4">The sequence shown here is derived from an EMBL/GenBank/DDBJ whole genome shotgun (WGS) entry which is preliminary data.</text>
</comment>
<dbReference type="InterPro" id="IPR015915">
    <property type="entry name" value="Kelch-typ_b-propeller"/>
</dbReference>
<feature type="compositionally biased region" description="Polar residues" evidence="3">
    <location>
        <begin position="550"/>
        <end position="593"/>
    </location>
</feature>
<feature type="compositionally biased region" description="Polar residues" evidence="3">
    <location>
        <begin position="444"/>
        <end position="453"/>
    </location>
</feature>
<feature type="compositionally biased region" description="Low complexity" evidence="3">
    <location>
        <begin position="613"/>
        <end position="627"/>
    </location>
</feature>
<keyword evidence="2" id="KW-0677">Repeat</keyword>
<feature type="compositionally biased region" description="Acidic residues" evidence="3">
    <location>
        <begin position="385"/>
        <end position="397"/>
    </location>
</feature>
<dbReference type="Proteomes" id="UP000750711">
    <property type="component" value="Unassembled WGS sequence"/>
</dbReference>
<keyword evidence="1" id="KW-0880">Kelch repeat</keyword>
<feature type="compositionally biased region" description="Polar residues" evidence="3">
    <location>
        <begin position="204"/>
        <end position="218"/>
    </location>
</feature>
<evidence type="ECO:0000256" key="1">
    <source>
        <dbReference type="ARBA" id="ARBA00022441"/>
    </source>
</evidence>
<feature type="compositionally biased region" description="Low complexity" evidence="3">
    <location>
        <begin position="454"/>
        <end position="467"/>
    </location>
</feature>
<feature type="region of interest" description="Disordered" evidence="3">
    <location>
        <begin position="40"/>
        <end position="497"/>
    </location>
</feature>
<protein>
    <submittedName>
        <fullName evidence="4">Uncharacterized protein</fullName>
    </submittedName>
</protein>
<feature type="compositionally biased region" description="Polar residues" evidence="3">
    <location>
        <begin position="369"/>
        <end position="379"/>
    </location>
</feature>
<organism evidence="4 5">
    <name type="scientific">Trichoglossum hirsutum</name>
    <dbReference type="NCBI Taxonomy" id="265104"/>
    <lineage>
        <taxon>Eukaryota</taxon>
        <taxon>Fungi</taxon>
        <taxon>Dikarya</taxon>
        <taxon>Ascomycota</taxon>
        <taxon>Pezizomycotina</taxon>
        <taxon>Geoglossomycetes</taxon>
        <taxon>Geoglossales</taxon>
        <taxon>Geoglossaceae</taxon>
        <taxon>Trichoglossum</taxon>
    </lineage>
</organism>
<feature type="compositionally biased region" description="Polar residues" evidence="3">
    <location>
        <begin position="301"/>
        <end position="314"/>
    </location>
</feature>
<evidence type="ECO:0000256" key="2">
    <source>
        <dbReference type="ARBA" id="ARBA00022737"/>
    </source>
</evidence>
<dbReference type="AlphaFoldDB" id="A0A9P8RPA6"/>
<feature type="compositionally biased region" description="Gly residues" evidence="3">
    <location>
        <begin position="271"/>
        <end position="280"/>
    </location>
</feature>
<feature type="compositionally biased region" description="Low complexity" evidence="3">
    <location>
        <begin position="168"/>
        <end position="193"/>
    </location>
</feature>
<dbReference type="Pfam" id="PF24681">
    <property type="entry name" value="Kelch_KLHDC2_KLHL20_DRC7"/>
    <property type="match status" value="2"/>
</dbReference>
<evidence type="ECO:0000313" key="5">
    <source>
        <dbReference type="Proteomes" id="UP000750711"/>
    </source>
</evidence>
<dbReference type="PANTHER" id="PTHR46093:SF18">
    <property type="entry name" value="FIBRONECTIN TYPE-III DOMAIN-CONTAINING PROTEIN"/>
    <property type="match status" value="1"/>
</dbReference>
<proteinExistence type="predicted"/>
<name>A0A9P8RPA6_9PEZI</name>
<dbReference type="EMBL" id="JAGHQM010000768">
    <property type="protein sequence ID" value="KAH0558692.1"/>
    <property type="molecule type" value="Genomic_DNA"/>
</dbReference>
<reference evidence="4" key="1">
    <citation type="submission" date="2021-03" db="EMBL/GenBank/DDBJ databases">
        <title>Comparative genomics and phylogenomic investigation of the class Geoglossomycetes provide insights into ecological specialization and systematics.</title>
        <authorList>
            <person name="Melie T."/>
            <person name="Pirro S."/>
            <person name="Miller A.N."/>
            <person name="Quandt A."/>
        </authorList>
    </citation>
    <scope>NUCLEOTIDE SEQUENCE</scope>
    <source>
        <strain evidence="4">CAQ_001_2017</strain>
    </source>
</reference>
<sequence>MNHSEKSIQISRSEPHGSSLSSGQYVTFTRAALVTIPESSLSVRRMGSEPFLSHSPAPSSTLRADDRTTLARSPSTLRKPQRSLSLSKALPLPPSPDSPLSRDSSSLHRHSSLSRRPARPLPHISSLLELRREADDQSESELTRHSRRKLSSASSNKGGSKEAFRSRATSGAIAETASTSSSRTDTISSTRPSAAGTLLKSAVSFPSSSALEGESTSAPIFGSVAGGGFRSNIFGRTRERGGSKGEKAENNDERRNNRAGDAVVSPTGDSGFNGGRGRGPGEFTNAGPSRKLSGRKRNKHSPSPNRDNASGNNSADEDTSSHTGRRGSVIGKVAQRAKLVLPLKRNSKDAKFETSKSLAVKTSPSSSSFQESPRTQMLTSPEAETSSDGDEEDDNEAENGSKRSDTLMGRSRAGASRAKTISFAAANQKPQPSSLLTGEKDLRPSSSSAKNDQSPVASPSSSGVAPPEGILRPRSVPPRKASIADTSQIKEAMPPVNLAMARRSNKILELSPSDLKPPEIPSSSSAAALSPSPVRTPTTAGSMGIETKRNLSATAIVTESVARPTSHSSDNSAQSPPMDTPESKPTTSSQRPNTADRPGALRQASAGKVNTLSKPTSSSKPKPAPQARQKKHPPSLEPPMPDPEKSPKVDPAPPSGMYWSKAPCYGHDHTSLRAHTVSLVGSGIYVFGGCDSKSCFNDLYVFDADSMFWSKPECTGDVPPPLRAMTTTAVGKKLIIFGGGDGPTYYNDIYILDTVSFRYTKPKIGGVRPSKRRAHTACLYKNGIYVFGGGDGVRALNDIWRLDVSDLTKLSWKLISAPTSPSSKSATAQAGTTMTNGKSNRDQGTARPTARGYHTANIVGTKLIIFGGSDGVECFRDVWIFDVESFIWKSVDIKVSYPRLSHTATVVGSYLFVIGGHDGVEYSSEVLLLNLVTMQWDRRKVYGLPPSGRGYHGTALHDSRLFVLGGFDG</sequence>
<feature type="compositionally biased region" description="Polar residues" evidence="3">
    <location>
        <begin position="7"/>
        <end position="23"/>
    </location>
</feature>
<dbReference type="SMART" id="SM00612">
    <property type="entry name" value="Kelch"/>
    <property type="match status" value="3"/>
</dbReference>
<dbReference type="SUPFAM" id="SSF50965">
    <property type="entry name" value="Galactose oxidase, central domain"/>
    <property type="match status" value="1"/>
</dbReference>
<feature type="region of interest" description="Disordered" evidence="3">
    <location>
        <begin position="1"/>
        <end position="23"/>
    </location>
</feature>
<dbReference type="PANTHER" id="PTHR46093">
    <property type="entry name" value="ACYL-COA-BINDING DOMAIN-CONTAINING PROTEIN 5"/>
    <property type="match status" value="1"/>
</dbReference>
<feature type="compositionally biased region" description="Low complexity" evidence="3">
    <location>
        <begin position="819"/>
        <end position="830"/>
    </location>
</feature>
<evidence type="ECO:0000256" key="3">
    <source>
        <dbReference type="SAM" id="MobiDB-lite"/>
    </source>
</evidence>
<dbReference type="InterPro" id="IPR006652">
    <property type="entry name" value="Kelch_1"/>
</dbReference>
<keyword evidence="5" id="KW-1185">Reference proteome</keyword>
<feature type="region of interest" description="Disordered" evidence="3">
    <location>
        <begin position="509"/>
        <end position="654"/>
    </location>
</feature>
<evidence type="ECO:0000313" key="4">
    <source>
        <dbReference type="EMBL" id="KAH0558692.1"/>
    </source>
</evidence>
<dbReference type="Gene3D" id="2.120.10.80">
    <property type="entry name" value="Kelch-type beta propeller"/>
    <property type="match status" value="2"/>
</dbReference>
<feature type="compositionally biased region" description="Basic and acidic residues" evidence="3">
    <location>
        <begin position="236"/>
        <end position="258"/>
    </location>
</feature>
<dbReference type="SUPFAM" id="SSF117281">
    <property type="entry name" value="Kelch motif"/>
    <property type="match status" value="1"/>
</dbReference>
<feature type="compositionally biased region" description="Basic residues" evidence="3">
    <location>
        <begin position="107"/>
        <end position="118"/>
    </location>
</feature>
<dbReference type="InterPro" id="IPR011043">
    <property type="entry name" value="Gal_Oxase/kelch_b-propeller"/>
</dbReference>
<feature type="compositionally biased region" description="Low complexity" evidence="3">
    <location>
        <begin position="521"/>
        <end position="533"/>
    </location>
</feature>
<feature type="region of interest" description="Disordered" evidence="3">
    <location>
        <begin position="819"/>
        <end position="849"/>
    </location>
</feature>
<accession>A0A9P8RPA6</accession>
<gene>
    <name evidence="4" type="ORF">GP486_004661</name>
</gene>